<protein>
    <recommendedName>
        <fullName evidence="5">Eukaryotic translation initiation factor 3 subunit G</fullName>
        <shortName evidence="5">eIF3g</shortName>
    </recommendedName>
    <alternativeName>
        <fullName evidence="5">Eukaryotic translation initiation factor 3 RNA-binding subunit</fullName>
        <shortName evidence="5">eIF-3 RNA-binding subunit</shortName>
    </alternativeName>
    <alternativeName>
        <fullName evidence="5">Eukaryotic translation initiation factor 3 subunit 4</fullName>
    </alternativeName>
</protein>
<proteinExistence type="inferred from homology"/>
<feature type="region of interest" description="Disordered" evidence="7">
    <location>
        <begin position="135"/>
        <end position="169"/>
    </location>
</feature>
<keyword evidence="10" id="KW-1185">Reference proteome</keyword>
<dbReference type="InterPro" id="IPR017334">
    <property type="entry name" value="eIF3_g"/>
</dbReference>
<dbReference type="InterPro" id="IPR034240">
    <property type="entry name" value="eIF3G_RRM"/>
</dbReference>
<dbReference type="PIRSF" id="PIRSF037949">
    <property type="entry name" value="Transl_init_eIF-3_RNA-bind"/>
    <property type="match status" value="1"/>
</dbReference>
<evidence type="ECO:0000256" key="2">
    <source>
        <dbReference type="ARBA" id="ARBA00022540"/>
    </source>
</evidence>
<dbReference type="GO" id="GO:0016282">
    <property type="term" value="C:eukaryotic 43S preinitiation complex"/>
    <property type="evidence" value="ECO:0007669"/>
    <property type="project" value="UniProtKB-UniRule"/>
</dbReference>
<dbReference type="InterPro" id="IPR012677">
    <property type="entry name" value="Nucleotide-bd_a/b_plait_sf"/>
</dbReference>
<dbReference type="InterPro" id="IPR035979">
    <property type="entry name" value="RBD_domain_sf"/>
</dbReference>
<comment type="subunit">
    <text evidence="5">Component of the eukaryotic translation initiation factor 3 (eIF-3) complex.</text>
</comment>
<dbReference type="CDD" id="cd12408">
    <property type="entry name" value="RRM_eIF3G_like"/>
    <property type="match status" value="1"/>
</dbReference>
<evidence type="ECO:0000256" key="5">
    <source>
        <dbReference type="HAMAP-Rule" id="MF_03006"/>
    </source>
</evidence>
<gene>
    <name evidence="9" type="ORF">BOKJ2_LOCUS4772</name>
</gene>
<evidence type="ECO:0000259" key="8">
    <source>
        <dbReference type="PROSITE" id="PS50102"/>
    </source>
</evidence>
<dbReference type="EMBL" id="CAJFCW020000002">
    <property type="protein sequence ID" value="CAG9098443.1"/>
    <property type="molecule type" value="Genomic_DNA"/>
</dbReference>
<dbReference type="GO" id="GO:0003743">
    <property type="term" value="F:translation initiation factor activity"/>
    <property type="evidence" value="ECO:0007669"/>
    <property type="project" value="UniProtKB-UniRule"/>
</dbReference>
<evidence type="ECO:0000256" key="7">
    <source>
        <dbReference type="SAM" id="MobiDB-lite"/>
    </source>
</evidence>
<keyword evidence="1 5" id="KW-0963">Cytoplasm</keyword>
<dbReference type="Proteomes" id="UP000614601">
    <property type="component" value="Unassembled WGS sequence"/>
</dbReference>
<feature type="compositionally biased region" description="Basic and acidic residues" evidence="7">
    <location>
        <begin position="159"/>
        <end position="169"/>
    </location>
</feature>
<dbReference type="SMART" id="SM00360">
    <property type="entry name" value="RRM"/>
    <property type="match status" value="1"/>
</dbReference>
<dbReference type="Pfam" id="PF00076">
    <property type="entry name" value="RRM_1"/>
    <property type="match status" value="1"/>
</dbReference>
<name>A0A811KCB6_9BILA</name>
<comment type="function">
    <text evidence="5">RNA-binding component of the eukaryotic translation initiation factor 3 (eIF-3) complex, which is involved in protein synthesis of a specialized repertoire of mRNAs and, together with other initiation factors, stimulates binding of mRNA and methionyl-tRNAi to the 40S ribosome. The eIF-3 complex specifically targets and initiates translation of a subset of mRNAs involved in cell proliferation. This subunit can bind 18S rRNA.</text>
</comment>
<comment type="subcellular location">
    <subcellularLocation>
        <location evidence="5">Cytoplasm</location>
    </subcellularLocation>
</comment>
<organism evidence="9 10">
    <name type="scientific">Bursaphelenchus okinawaensis</name>
    <dbReference type="NCBI Taxonomy" id="465554"/>
    <lineage>
        <taxon>Eukaryota</taxon>
        <taxon>Metazoa</taxon>
        <taxon>Ecdysozoa</taxon>
        <taxon>Nematoda</taxon>
        <taxon>Chromadorea</taxon>
        <taxon>Rhabditida</taxon>
        <taxon>Tylenchina</taxon>
        <taxon>Tylenchomorpha</taxon>
        <taxon>Aphelenchoidea</taxon>
        <taxon>Aphelenchoididae</taxon>
        <taxon>Bursaphelenchus</taxon>
    </lineage>
</organism>
<dbReference type="AlphaFoldDB" id="A0A811KCB6"/>
<keyword evidence="4 5" id="KW-0648">Protein biosynthesis</keyword>
<dbReference type="OrthoDB" id="2011769at2759"/>
<keyword evidence="2 5" id="KW-0396">Initiation factor</keyword>
<dbReference type="PROSITE" id="PS50102">
    <property type="entry name" value="RRM"/>
    <property type="match status" value="1"/>
</dbReference>
<sequence>MAAKIGQNVVQSWADASAEESPLKTEESIIEENGKTYKVKQTYQTVTRQVPRIVAERRKWKKFGKSANDGPGPNPATTFVAEEVKLVWVNNQAEQELVDDKKQDNLANTVATHCRLCKSDDHWSRDCPLKSYYQSQEDKTDARAPTSGAGAYVPPGARGGDRVGAERRNDENTCRVTNLPEDMPNLEEQLRDMFGQAGRIERFYLARDKATNRLRGFAFVTYESKTHTQRAIEMFNNARFGHLILKVEWTKPANN</sequence>
<dbReference type="Proteomes" id="UP000783686">
    <property type="component" value="Unassembled WGS sequence"/>
</dbReference>
<keyword evidence="3 6" id="KW-0694">RNA-binding</keyword>
<dbReference type="GO" id="GO:0005852">
    <property type="term" value="C:eukaryotic translation initiation factor 3 complex"/>
    <property type="evidence" value="ECO:0007669"/>
    <property type="project" value="UniProtKB-UniRule"/>
</dbReference>
<dbReference type="EMBL" id="CAJFDH010000002">
    <property type="protein sequence ID" value="CAD5212971.1"/>
    <property type="molecule type" value="Genomic_DNA"/>
</dbReference>
<dbReference type="SUPFAM" id="SSF54928">
    <property type="entry name" value="RNA-binding domain, RBD"/>
    <property type="match status" value="1"/>
</dbReference>
<comment type="caution">
    <text evidence="9">The sequence shown here is derived from an EMBL/GenBank/DDBJ whole genome shotgun (WGS) entry which is preliminary data.</text>
</comment>
<dbReference type="GO" id="GO:0003723">
    <property type="term" value="F:RNA binding"/>
    <property type="evidence" value="ECO:0007669"/>
    <property type="project" value="UniProtKB-UniRule"/>
</dbReference>
<dbReference type="GO" id="GO:0001732">
    <property type="term" value="P:formation of cytoplasmic translation initiation complex"/>
    <property type="evidence" value="ECO:0007669"/>
    <property type="project" value="UniProtKB-UniRule"/>
</dbReference>
<evidence type="ECO:0000256" key="4">
    <source>
        <dbReference type="ARBA" id="ARBA00022917"/>
    </source>
</evidence>
<comment type="similarity">
    <text evidence="5">Belongs to the eIF-3 subunit G family.</text>
</comment>
<dbReference type="InterPro" id="IPR024675">
    <property type="entry name" value="eIF3g_N"/>
</dbReference>
<accession>A0A811KCB6</accession>
<evidence type="ECO:0000256" key="6">
    <source>
        <dbReference type="PROSITE-ProRule" id="PRU00176"/>
    </source>
</evidence>
<evidence type="ECO:0000313" key="10">
    <source>
        <dbReference type="Proteomes" id="UP000614601"/>
    </source>
</evidence>
<dbReference type="GO" id="GO:0033290">
    <property type="term" value="C:eukaryotic 48S preinitiation complex"/>
    <property type="evidence" value="ECO:0007669"/>
    <property type="project" value="UniProtKB-UniRule"/>
</dbReference>
<dbReference type="InterPro" id="IPR000504">
    <property type="entry name" value="RRM_dom"/>
</dbReference>
<evidence type="ECO:0000313" key="9">
    <source>
        <dbReference type="EMBL" id="CAD5212971.1"/>
    </source>
</evidence>
<evidence type="ECO:0000256" key="1">
    <source>
        <dbReference type="ARBA" id="ARBA00022490"/>
    </source>
</evidence>
<feature type="region of interest" description="Disordered" evidence="7">
    <location>
        <begin position="1"/>
        <end position="26"/>
    </location>
</feature>
<dbReference type="Pfam" id="PF12353">
    <property type="entry name" value="eIF3g"/>
    <property type="match status" value="1"/>
</dbReference>
<dbReference type="Gene3D" id="3.30.70.330">
    <property type="match status" value="1"/>
</dbReference>
<evidence type="ECO:0000256" key="3">
    <source>
        <dbReference type="ARBA" id="ARBA00022884"/>
    </source>
</evidence>
<dbReference type="HAMAP" id="MF_03006">
    <property type="entry name" value="eIF3g"/>
    <property type="match status" value="1"/>
</dbReference>
<feature type="domain" description="RRM" evidence="8">
    <location>
        <begin position="172"/>
        <end position="252"/>
    </location>
</feature>
<dbReference type="PANTHER" id="PTHR10352">
    <property type="entry name" value="EUKARYOTIC TRANSLATION INITIATION FACTOR 3 SUBUNIT G"/>
    <property type="match status" value="1"/>
</dbReference>
<reference evidence="9" key="1">
    <citation type="submission" date="2020-09" db="EMBL/GenBank/DDBJ databases">
        <authorList>
            <person name="Kikuchi T."/>
        </authorList>
    </citation>
    <scope>NUCLEOTIDE SEQUENCE</scope>
    <source>
        <strain evidence="9">SH1</strain>
    </source>
</reference>